<gene>
    <name evidence="1" type="ORF">M8330_00380</name>
</gene>
<proteinExistence type="predicted"/>
<comment type="caution">
    <text evidence="1">The sequence shown here is derived from an EMBL/GenBank/DDBJ whole genome shotgun (WGS) entry which is preliminary data.</text>
</comment>
<sequence>MSPLEAQVADFRARVLLDALAEGTASYWLRRAAAFEDAKPRPDDFNGAATDEMLSARWRRMDQIARACRRAADIAVTGDRETARGMVLRALREVEALEAVAA</sequence>
<dbReference type="RefSeq" id="WP_250825715.1">
    <property type="nucleotide sequence ID" value="NZ_JAMOIL010000001.1"/>
</dbReference>
<name>A0A9X2IDX4_9ACTN</name>
<keyword evidence="2" id="KW-1185">Reference proteome</keyword>
<dbReference type="AlphaFoldDB" id="A0A9X2IDX4"/>
<dbReference type="EMBL" id="JAMOIL010000001">
    <property type="protein sequence ID" value="MCM0618744.1"/>
    <property type="molecule type" value="Genomic_DNA"/>
</dbReference>
<reference evidence="1" key="1">
    <citation type="submission" date="2022-05" db="EMBL/GenBank/DDBJ databases">
        <authorList>
            <person name="Tuo L."/>
        </authorList>
    </citation>
    <scope>NUCLEOTIDE SEQUENCE</scope>
    <source>
        <strain evidence="1">BSK12Z-4</strain>
    </source>
</reference>
<organism evidence="1 2">
    <name type="scientific">Nocardioides bruguierae</name>
    <dbReference type="NCBI Taxonomy" id="2945102"/>
    <lineage>
        <taxon>Bacteria</taxon>
        <taxon>Bacillati</taxon>
        <taxon>Actinomycetota</taxon>
        <taxon>Actinomycetes</taxon>
        <taxon>Propionibacteriales</taxon>
        <taxon>Nocardioidaceae</taxon>
        <taxon>Nocardioides</taxon>
    </lineage>
</organism>
<dbReference type="Proteomes" id="UP001139485">
    <property type="component" value="Unassembled WGS sequence"/>
</dbReference>
<accession>A0A9X2IDX4</accession>
<protein>
    <submittedName>
        <fullName evidence="1">Uncharacterized protein</fullName>
    </submittedName>
</protein>
<evidence type="ECO:0000313" key="2">
    <source>
        <dbReference type="Proteomes" id="UP001139485"/>
    </source>
</evidence>
<evidence type="ECO:0000313" key="1">
    <source>
        <dbReference type="EMBL" id="MCM0618744.1"/>
    </source>
</evidence>